<name>A0A1B1AZG3_9ACTN</name>
<dbReference type="SMART" id="SM01043">
    <property type="entry name" value="BTAD"/>
    <property type="match status" value="1"/>
</dbReference>
<keyword evidence="3" id="KW-0805">Transcription regulation</keyword>
<comment type="similarity">
    <text evidence="1">Belongs to the AfsR/DnrI/RedD regulatory family.</text>
</comment>
<organism evidence="8 10">
    <name type="scientific">Streptomyces griseochromogenes</name>
    <dbReference type="NCBI Taxonomy" id="68214"/>
    <lineage>
        <taxon>Bacteria</taxon>
        <taxon>Bacillati</taxon>
        <taxon>Actinomycetota</taxon>
        <taxon>Actinomycetes</taxon>
        <taxon>Kitasatosporales</taxon>
        <taxon>Streptomycetaceae</taxon>
        <taxon>Streptomyces</taxon>
    </lineage>
</organism>
<dbReference type="GO" id="GO:0006355">
    <property type="term" value="P:regulation of DNA-templated transcription"/>
    <property type="evidence" value="ECO:0007669"/>
    <property type="project" value="InterPro"/>
</dbReference>
<evidence type="ECO:0000256" key="4">
    <source>
        <dbReference type="ARBA" id="ARBA00023125"/>
    </source>
</evidence>
<gene>
    <name evidence="8" type="ORF">AVL59_22250</name>
    <name evidence="9" type="ORF">J2Z21_008150</name>
</gene>
<dbReference type="PANTHER" id="PTHR35807:SF1">
    <property type="entry name" value="TRANSCRIPTIONAL REGULATOR REDD"/>
    <property type="match status" value="1"/>
</dbReference>
<dbReference type="InterPro" id="IPR036388">
    <property type="entry name" value="WH-like_DNA-bd_sf"/>
</dbReference>
<dbReference type="InterPro" id="IPR005158">
    <property type="entry name" value="BTAD"/>
</dbReference>
<dbReference type="CDD" id="cd15831">
    <property type="entry name" value="BTAD"/>
    <property type="match status" value="1"/>
</dbReference>
<evidence type="ECO:0000313" key="9">
    <source>
        <dbReference type="EMBL" id="MBP2055137.1"/>
    </source>
</evidence>
<dbReference type="Gene3D" id="1.25.40.10">
    <property type="entry name" value="Tetratricopeptide repeat domain"/>
    <property type="match status" value="1"/>
</dbReference>
<dbReference type="InterPro" id="IPR051677">
    <property type="entry name" value="AfsR-DnrI-RedD_regulator"/>
</dbReference>
<sequence length="261" mass="28971">MLGPLSALRDGRALDLGSLRQRAVLAALIVADGRPLSTDSLIDDVWQDTPPRSALGTLHSYVSHLRRALEPGKGPRTRNSVLRSRDGRYSLAAGQLRVDVWAVQDTIDLARRRREQGRAREASAAFEAALGRWRGEAYTELRGYRFARREAFRLEELRLSAVEMRADCDLSWGRDPHAVVRDLNEPSSQEPTREGLSRALMAALCRAGRFNDAVRVFDRTRRVLAAELGTDPGPELRQAFTAALRQQTHLTGPAQAATLPT</sequence>
<accession>A0A1B1AZG3</accession>
<proteinExistence type="inferred from homology"/>
<dbReference type="Proteomes" id="UP001519309">
    <property type="component" value="Unassembled WGS sequence"/>
</dbReference>
<evidence type="ECO:0000313" key="8">
    <source>
        <dbReference type="EMBL" id="ANP51930.1"/>
    </source>
</evidence>
<dbReference type="SUPFAM" id="SSF46894">
    <property type="entry name" value="C-terminal effector domain of the bipartite response regulators"/>
    <property type="match status" value="1"/>
</dbReference>
<reference evidence="9 11" key="2">
    <citation type="submission" date="2021-03" db="EMBL/GenBank/DDBJ databases">
        <title>Genomic Encyclopedia of Type Strains, Phase IV (KMG-IV): sequencing the most valuable type-strain genomes for metagenomic binning, comparative biology and taxonomic classification.</title>
        <authorList>
            <person name="Goeker M."/>
        </authorList>
    </citation>
    <scope>NUCLEOTIDE SEQUENCE [LARGE SCALE GENOMIC DNA]</scope>
    <source>
        <strain evidence="9 11">DSM 40499</strain>
    </source>
</reference>
<dbReference type="SMART" id="SM00862">
    <property type="entry name" value="Trans_reg_C"/>
    <property type="match status" value="1"/>
</dbReference>
<evidence type="ECO:0000256" key="5">
    <source>
        <dbReference type="ARBA" id="ARBA00023163"/>
    </source>
</evidence>
<dbReference type="InterPro" id="IPR001867">
    <property type="entry name" value="OmpR/PhoB-type_DNA-bd"/>
</dbReference>
<dbReference type="Pfam" id="PF00486">
    <property type="entry name" value="Trans_reg_C"/>
    <property type="match status" value="1"/>
</dbReference>
<dbReference type="SUPFAM" id="SSF48452">
    <property type="entry name" value="TPR-like"/>
    <property type="match status" value="1"/>
</dbReference>
<evidence type="ECO:0000256" key="1">
    <source>
        <dbReference type="ARBA" id="ARBA00005820"/>
    </source>
</evidence>
<dbReference type="STRING" id="68214.AVL59_22250"/>
<dbReference type="EMBL" id="JAGGLP010000027">
    <property type="protein sequence ID" value="MBP2055137.1"/>
    <property type="molecule type" value="Genomic_DNA"/>
</dbReference>
<feature type="domain" description="OmpR/PhoB-type" evidence="7">
    <location>
        <begin position="1"/>
        <end position="93"/>
    </location>
</feature>
<reference evidence="8 10" key="1">
    <citation type="submission" date="2016-06" db="EMBL/GenBank/DDBJ databases">
        <title>Complete genome sequence of Streptomyces griseochromogenes ATCC 14511, the Blasticidin S producer.</title>
        <authorList>
            <person name="Wu L."/>
        </authorList>
    </citation>
    <scope>NUCLEOTIDE SEQUENCE [LARGE SCALE GENOMIC DNA]</scope>
    <source>
        <strain evidence="8 10">ATCC 14511</strain>
    </source>
</reference>
<dbReference type="Gene3D" id="1.10.10.10">
    <property type="entry name" value="Winged helix-like DNA-binding domain superfamily/Winged helix DNA-binding domain"/>
    <property type="match status" value="1"/>
</dbReference>
<evidence type="ECO:0000256" key="6">
    <source>
        <dbReference type="PROSITE-ProRule" id="PRU01091"/>
    </source>
</evidence>
<protein>
    <submittedName>
        <fullName evidence="9">Pentatricopeptide repeat protein</fullName>
    </submittedName>
</protein>
<dbReference type="GO" id="GO:0003677">
    <property type="term" value="F:DNA binding"/>
    <property type="evidence" value="ECO:0007669"/>
    <property type="project" value="UniProtKB-UniRule"/>
</dbReference>
<keyword evidence="4 6" id="KW-0238">DNA-binding</keyword>
<dbReference type="EMBL" id="CP016279">
    <property type="protein sequence ID" value="ANP51930.1"/>
    <property type="molecule type" value="Genomic_DNA"/>
</dbReference>
<feature type="DNA-binding region" description="OmpR/PhoB-type" evidence="6">
    <location>
        <begin position="1"/>
        <end position="93"/>
    </location>
</feature>
<dbReference type="KEGG" id="sgs:AVL59_22250"/>
<evidence type="ECO:0000313" key="11">
    <source>
        <dbReference type="Proteomes" id="UP001519309"/>
    </source>
</evidence>
<dbReference type="AlphaFoldDB" id="A0A1B1AZG3"/>
<dbReference type="Pfam" id="PF03704">
    <property type="entry name" value="BTAD"/>
    <property type="match status" value="1"/>
</dbReference>
<dbReference type="RefSeq" id="WP_067307219.1">
    <property type="nucleotide sequence ID" value="NZ_CP016279.1"/>
</dbReference>
<evidence type="ECO:0000256" key="2">
    <source>
        <dbReference type="ARBA" id="ARBA00023012"/>
    </source>
</evidence>
<dbReference type="PROSITE" id="PS51755">
    <property type="entry name" value="OMPR_PHOB"/>
    <property type="match status" value="1"/>
</dbReference>
<dbReference type="InterPro" id="IPR016032">
    <property type="entry name" value="Sig_transdc_resp-reg_C-effctor"/>
</dbReference>
<evidence type="ECO:0000313" key="10">
    <source>
        <dbReference type="Proteomes" id="UP000092659"/>
    </source>
</evidence>
<dbReference type="Proteomes" id="UP000092659">
    <property type="component" value="Chromosome"/>
</dbReference>
<dbReference type="InterPro" id="IPR011990">
    <property type="entry name" value="TPR-like_helical_dom_sf"/>
</dbReference>
<dbReference type="PANTHER" id="PTHR35807">
    <property type="entry name" value="TRANSCRIPTIONAL REGULATOR REDD-RELATED"/>
    <property type="match status" value="1"/>
</dbReference>
<evidence type="ECO:0000259" key="7">
    <source>
        <dbReference type="PROSITE" id="PS51755"/>
    </source>
</evidence>
<keyword evidence="11" id="KW-1185">Reference proteome</keyword>
<keyword evidence="5" id="KW-0804">Transcription</keyword>
<dbReference type="OrthoDB" id="4336084at2"/>
<dbReference type="GO" id="GO:0000160">
    <property type="term" value="P:phosphorelay signal transduction system"/>
    <property type="evidence" value="ECO:0007669"/>
    <property type="project" value="UniProtKB-KW"/>
</dbReference>
<keyword evidence="2" id="KW-0902">Two-component regulatory system</keyword>
<evidence type="ECO:0000256" key="3">
    <source>
        <dbReference type="ARBA" id="ARBA00023015"/>
    </source>
</evidence>